<feature type="transmembrane region" description="Helical" evidence="1">
    <location>
        <begin position="55"/>
        <end position="79"/>
    </location>
</feature>
<feature type="domain" description="DUF112" evidence="2">
    <location>
        <begin position="18"/>
        <end position="445"/>
    </location>
</feature>
<keyword evidence="4" id="KW-1185">Reference proteome</keyword>
<dbReference type="AlphaFoldDB" id="L0NB91"/>
<gene>
    <name evidence="3" type="ORF">NT26_0611</name>
</gene>
<dbReference type="STRING" id="1125847.NT26_0611"/>
<feature type="transmembrane region" description="Helical" evidence="1">
    <location>
        <begin position="264"/>
        <end position="289"/>
    </location>
</feature>
<dbReference type="PANTHER" id="PTHR35342">
    <property type="entry name" value="TRICARBOXYLIC TRANSPORT PROTEIN"/>
    <property type="match status" value="1"/>
</dbReference>
<dbReference type="OrthoDB" id="7912266at2"/>
<accession>L0NB91</accession>
<feature type="transmembrane region" description="Helical" evidence="1">
    <location>
        <begin position="361"/>
        <end position="380"/>
    </location>
</feature>
<dbReference type="RefSeq" id="WP_052637289.1">
    <property type="nucleotide sequence ID" value="NZ_FO082820.1"/>
</dbReference>
<evidence type="ECO:0000256" key="1">
    <source>
        <dbReference type="SAM" id="Phobius"/>
    </source>
</evidence>
<feature type="transmembrane region" description="Helical" evidence="1">
    <location>
        <begin position="416"/>
        <end position="433"/>
    </location>
</feature>
<dbReference type="KEGG" id="rht:NT26_0611"/>
<dbReference type="Proteomes" id="UP000010792">
    <property type="component" value="Chromosome"/>
</dbReference>
<feature type="transmembrane region" description="Helical" evidence="1">
    <location>
        <begin position="109"/>
        <end position="137"/>
    </location>
</feature>
<protein>
    <submittedName>
        <fullName evidence="3">Tricarboxylate transporter family protein</fullName>
    </submittedName>
</protein>
<feature type="transmembrane region" description="Helical" evidence="1">
    <location>
        <begin position="203"/>
        <end position="225"/>
    </location>
</feature>
<feature type="transmembrane region" description="Helical" evidence="1">
    <location>
        <begin position="143"/>
        <end position="160"/>
    </location>
</feature>
<dbReference type="EMBL" id="FO082820">
    <property type="protein sequence ID" value="CCF18335.1"/>
    <property type="molecule type" value="Genomic_DNA"/>
</dbReference>
<evidence type="ECO:0000313" key="4">
    <source>
        <dbReference type="Proteomes" id="UP000010792"/>
    </source>
</evidence>
<feature type="transmembrane region" description="Helical" evidence="1">
    <location>
        <begin position="386"/>
        <end position="409"/>
    </location>
</feature>
<proteinExistence type="predicted"/>
<evidence type="ECO:0000259" key="2">
    <source>
        <dbReference type="Pfam" id="PF01970"/>
    </source>
</evidence>
<keyword evidence="1" id="KW-1133">Transmembrane helix</keyword>
<dbReference type="InterPro" id="IPR002823">
    <property type="entry name" value="DUF112_TM"/>
</dbReference>
<reference evidence="3 4" key="1">
    <citation type="journal article" date="2013" name="Genome Biol. Evol.">
        <title>Life in an arsenic-containing gold mine: genome and physiology of the autotrophic arsenite-oxidizing bacterium rhizobium sp. NT-26.</title>
        <authorList>
            <person name="Andres J."/>
            <person name="Arsene-Ploetze F."/>
            <person name="Barbe V."/>
            <person name="Brochier-Armanet C."/>
            <person name="Cleiss-Arnold J."/>
            <person name="Coppee J.Y."/>
            <person name="Dillies M.A."/>
            <person name="Geist"/>
            <person name="L"/>
            <person name="Joublin A."/>
            <person name="Koechler S."/>
            <person name="Lassalle F."/>
            <person name="Marchal M."/>
            <person name="Medigue C."/>
            <person name="Muller D."/>
            <person name="Nesme X."/>
            <person name="Plewniak F."/>
            <person name="Proux C."/>
            <person name="Ramirez-Bahena M.H."/>
            <person name="Schenowitz C."/>
            <person name="Sismeiro O."/>
            <person name="Vallenet D."/>
            <person name="Santini J.M."/>
            <person name="Bertin P.N."/>
        </authorList>
    </citation>
    <scope>NUCLEOTIDE SEQUENCE [LARGE SCALE GENOMIC DNA]</scope>
    <source>
        <strain evidence="3 4">NT-26</strain>
    </source>
</reference>
<feature type="transmembrane region" description="Helical" evidence="1">
    <location>
        <begin position="476"/>
        <end position="493"/>
    </location>
</feature>
<evidence type="ECO:0000313" key="3">
    <source>
        <dbReference type="EMBL" id="CCF18335.1"/>
    </source>
</evidence>
<feature type="transmembrane region" description="Helical" evidence="1">
    <location>
        <begin position="12"/>
        <end position="35"/>
    </location>
</feature>
<dbReference type="PANTHER" id="PTHR35342:SF5">
    <property type="entry name" value="TRICARBOXYLIC TRANSPORT PROTEIN"/>
    <property type="match status" value="1"/>
</dbReference>
<feature type="transmembrane region" description="Helical" evidence="1">
    <location>
        <begin position="325"/>
        <end position="349"/>
    </location>
</feature>
<sequence>MDTILAGIVDAFTLINILHIAAGVALGIIVGAIPGLNAPMALAVAVPLTFYMNPLSAIAFLVGIAKGGAFGGAISAILLNTPGSPESTTTAFDGYPLAKQGKGLKALKMALYSSFTGDTFSDIVLFTVAAPMAILALRMGPPELAAVFAFSLTIIAGLAGNSLLRGLIAATAGAFVACVGLDIETAQPRMTFGIPELIEGVPLIPMTIGLLALSEILIQIEAFALRREVPSKRISAFSKSLPAEDRNVSWAEFWECRRTLLRSALIGTGVGALPGIGAIVAGFLGYGAAQRASDKPDEFGKGKLEGIAATEAANSAVNGANLIPLLALGIPGSLSAAILIGAFLIHGVTPGPMIFKDHGQLVYGIFAAMMMANFINFSIGNVGLRLFALIINVPKNVILPIVTAICLAGAYSNGNTMFAVAVMLVFSVVGYFMRKLDYPFATFIIGFALGRALEEAVRQTVLLYGSRPEALLTRPIFMGFVLLTLFIILRIIWRGQRRNAASGTSALV</sequence>
<dbReference type="Pfam" id="PF01970">
    <property type="entry name" value="TctA"/>
    <property type="match status" value="1"/>
</dbReference>
<organism evidence="3 4">
    <name type="scientific">Pseudorhizobium banfieldiae</name>
    <dbReference type="NCBI Taxonomy" id="1125847"/>
    <lineage>
        <taxon>Bacteria</taxon>
        <taxon>Pseudomonadati</taxon>
        <taxon>Pseudomonadota</taxon>
        <taxon>Alphaproteobacteria</taxon>
        <taxon>Hyphomicrobiales</taxon>
        <taxon>Rhizobiaceae</taxon>
        <taxon>Rhizobium/Agrobacterium group</taxon>
        <taxon>Pseudorhizobium</taxon>
    </lineage>
</organism>
<name>L0NB91_9HYPH</name>
<keyword evidence="1" id="KW-0812">Transmembrane</keyword>
<keyword evidence="1" id="KW-0472">Membrane</keyword>